<dbReference type="SUPFAM" id="SSF53335">
    <property type="entry name" value="S-adenosyl-L-methionine-dependent methyltransferases"/>
    <property type="match status" value="1"/>
</dbReference>
<gene>
    <name evidence="8" type="ORF">DEACI_1474</name>
    <name evidence="7" type="ORF">DEACI_2200</name>
</gene>
<evidence type="ECO:0000256" key="5">
    <source>
        <dbReference type="ARBA" id="ARBA00023098"/>
    </source>
</evidence>
<reference evidence="8" key="1">
    <citation type="submission" date="2014-11" db="EMBL/GenBank/DDBJ databases">
        <authorList>
            <person name="Hornung B.V."/>
        </authorList>
    </citation>
    <scope>NUCLEOTIDE SEQUENCE</scope>
    <source>
        <strain evidence="8">INE</strain>
    </source>
</reference>
<feature type="domain" description="DUF7884" evidence="6">
    <location>
        <begin position="7"/>
        <end position="93"/>
    </location>
</feature>
<evidence type="ECO:0000313" key="8">
    <source>
        <dbReference type="EMBL" id="CEJ07020.1"/>
    </source>
</evidence>
<dbReference type="Gene3D" id="3.40.50.150">
    <property type="entry name" value="Vaccinia Virus protein VP39"/>
    <property type="match status" value="1"/>
</dbReference>
<dbReference type="InterPro" id="IPR003333">
    <property type="entry name" value="CMAS"/>
</dbReference>
<keyword evidence="2" id="KW-0489">Methyltransferase</keyword>
<evidence type="ECO:0000313" key="9">
    <source>
        <dbReference type="Proteomes" id="UP001071230"/>
    </source>
</evidence>
<sequence>MDIDKAFYKNLFKNLFMDPCLVEFWDGDAELYGKGEAKFNIILHEPIPKSEIIRDASLAFGEAYMDGRIEIEGSVRDVIESLYNNHDSFLHQNPPYLRLAKFMTNGVKKSRENVQYHYDIGNDFYRLWLDETMTYSCAYFKSPEDSLIQAQKNKIELILRKLNLQEGQRLLDIGCGWGELILTAAQKYRVKATGITLSEEQYDKVQNRIDQENLKDLVDVHLLDYRELKEQTFDRVVSVGMLEHVGKEHLGEYFATVERMLGSNGISLLHTITGRDERGTNSWINKYIFPGGYIPTVSELIRHMEACGLYFYDAESLRNHYTRTLEHWADNFEQALPQIREGKDETFIRMWRLYLNSAAASFHSGNIDLHQLLFSKGPNNQLSWTRDYMYQ</sequence>
<dbReference type="GO" id="GO:0008610">
    <property type="term" value="P:lipid biosynthetic process"/>
    <property type="evidence" value="ECO:0007669"/>
    <property type="project" value="InterPro"/>
</dbReference>
<evidence type="ECO:0000256" key="4">
    <source>
        <dbReference type="ARBA" id="ARBA00022691"/>
    </source>
</evidence>
<dbReference type="InterPro" id="IPR057206">
    <property type="entry name" value="DUF7884"/>
</dbReference>
<dbReference type="Pfam" id="PF02353">
    <property type="entry name" value="CMAS"/>
    <property type="match status" value="1"/>
</dbReference>
<dbReference type="AlphaFoldDB" id="A0A8S0VX35"/>
<keyword evidence="4" id="KW-0949">S-adenosyl-L-methionine</keyword>
<dbReference type="PANTHER" id="PTHR43667">
    <property type="entry name" value="CYCLOPROPANE-FATTY-ACYL-PHOSPHOLIPID SYNTHASE"/>
    <property type="match status" value="1"/>
</dbReference>
<name>A0A8S0VX35_9FIRM</name>
<dbReference type="KEGG" id="aacx:DEACI_2200"/>
<keyword evidence="5" id="KW-0443">Lipid metabolism</keyword>
<dbReference type="GO" id="GO:0032259">
    <property type="term" value="P:methylation"/>
    <property type="evidence" value="ECO:0007669"/>
    <property type="project" value="UniProtKB-KW"/>
</dbReference>
<keyword evidence="9" id="KW-1185">Reference proteome</keyword>
<dbReference type="InterPro" id="IPR050723">
    <property type="entry name" value="CFA/CMAS"/>
</dbReference>
<organism evidence="7">
    <name type="scientific">Acididesulfobacillus acetoxydans</name>
    <dbReference type="NCBI Taxonomy" id="1561005"/>
    <lineage>
        <taxon>Bacteria</taxon>
        <taxon>Bacillati</taxon>
        <taxon>Bacillota</taxon>
        <taxon>Clostridia</taxon>
        <taxon>Eubacteriales</taxon>
        <taxon>Peptococcaceae</taxon>
        <taxon>Acididesulfobacillus</taxon>
    </lineage>
</organism>
<dbReference type="Proteomes" id="UP001071230">
    <property type="component" value="Unassembled WGS sequence"/>
</dbReference>
<dbReference type="Pfam" id="PF25371">
    <property type="entry name" value="DUF7884"/>
    <property type="match status" value="1"/>
</dbReference>
<keyword evidence="3" id="KW-0808">Transferase</keyword>
<dbReference type="PIRSF" id="PIRSF003085">
    <property type="entry name" value="CMAS"/>
    <property type="match status" value="1"/>
</dbReference>
<evidence type="ECO:0000313" key="7">
    <source>
        <dbReference type="EMBL" id="CAA7601533.1"/>
    </source>
</evidence>
<protein>
    <submittedName>
        <fullName evidence="8">Cyclopropane-fatty-acyl-phospholipid synthase</fullName>
    </submittedName>
    <submittedName>
        <fullName evidence="7">Mycolic acid cyclopropane synthase</fullName>
    </submittedName>
</protein>
<dbReference type="PANTHER" id="PTHR43667:SF1">
    <property type="entry name" value="CYCLOPROPANE-FATTY-ACYL-PHOSPHOLIPID SYNTHASE"/>
    <property type="match status" value="1"/>
</dbReference>
<dbReference type="CDD" id="cd02440">
    <property type="entry name" value="AdoMet_MTases"/>
    <property type="match status" value="1"/>
</dbReference>
<accession>A0A8S0VX35</accession>
<comment type="similarity">
    <text evidence="1">Belongs to the CFA/CMAS family.</text>
</comment>
<dbReference type="InterPro" id="IPR029063">
    <property type="entry name" value="SAM-dependent_MTases_sf"/>
</dbReference>
<dbReference type="Proteomes" id="UP000836597">
    <property type="component" value="Chromosome"/>
</dbReference>
<dbReference type="EMBL" id="LR746496">
    <property type="protein sequence ID" value="CAA7601533.1"/>
    <property type="molecule type" value="Genomic_DNA"/>
</dbReference>
<evidence type="ECO:0000256" key="2">
    <source>
        <dbReference type="ARBA" id="ARBA00022603"/>
    </source>
</evidence>
<proteinExistence type="inferred from homology"/>
<evidence type="ECO:0000256" key="3">
    <source>
        <dbReference type="ARBA" id="ARBA00022679"/>
    </source>
</evidence>
<dbReference type="GO" id="GO:0008168">
    <property type="term" value="F:methyltransferase activity"/>
    <property type="evidence" value="ECO:0007669"/>
    <property type="project" value="UniProtKB-KW"/>
</dbReference>
<dbReference type="RefSeq" id="WP_240985051.1">
    <property type="nucleotide sequence ID" value="NZ_CDGJ01000037.1"/>
</dbReference>
<reference evidence="7" key="2">
    <citation type="submission" date="2020-01" db="EMBL/GenBank/DDBJ databases">
        <authorList>
            <person name="Hornung B."/>
        </authorList>
    </citation>
    <scope>NUCLEOTIDE SEQUENCE</scope>
    <source>
        <strain evidence="7">PacBioINE</strain>
    </source>
</reference>
<evidence type="ECO:0000259" key="6">
    <source>
        <dbReference type="Pfam" id="PF25371"/>
    </source>
</evidence>
<dbReference type="EMBL" id="CDGJ01000037">
    <property type="protein sequence ID" value="CEJ07020.1"/>
    <property type="molecule type" value="Genomic_DNA"/>
</dbReference>
<evidence type="ECO:0000256" key="1">
    <source>
        <dbReference type="ARBA" id="ARBA00010815"/>
    </source>
</evidence>